<evidence type="ECO:0000256" key="1">
    <source>
        <dbReference type="SAM" id="Phobius"/>
    </source>
</evidence>
<keyword evidence="1" id="KW-1133">Transmembrane helix</keyword>
<feature type="transmembrane region" description="Helical" evidence="1">
    <location>
        <begin position="44"/>
        <end position="63"/>
    </location>
</feature>
<comment type="caution">
    <text evidence="2">The sequence shown here is derived from an EMBL/GenBank/DDBJ whole genome shotgun (WGS) entry which is preliminary data.</text>
</comment>
<dbReference type="RefSeq" id="WP_187046737.1">
    <property type="nucleotide sequence ID" value="NZ_CP014616.1"/>
</dbReference>
<reference evidence="2 3" key="1">
    <citation type="submission" date="2024-06" db="EMBL/GenBank/DDBJ databases">
        <title>Sorghum-associated microbial communities from plants grown in Nebraska, USA.</title>
        <authorList>
            <person name="Schachtman D."/>
        </authorList>
    </citation>
    <scope>NUCLEOTIDE SEQUENCE [LARGE SCALE GENOMIC DNA]</scope>
    <source>
        <strain evidence="2 3">1288</strain>
    </source>
</reference>
<proteinExistence type="predicted"/>
<name>A0ABV2KF07_SPOPS</name>
<sequence length="93" mass="10339">MEEEKRRVVIKEIKEPLFIFGAAPITIGLLVFFTGSVSAPGIKVLQHSGMGLVFLGWCVAWVEELVNRNKSTLKSIAMIAMGIFGMVAYIYLY</sequence>
<dbReference type="Proteomes" id="UP001549104">
    <property type="component" value="Unassembled WGS sequence"/>
</dbReference>
<protein>
    <submittedName>
        <fullName evidence="2">Uncharacterized protein</fullName>
    </submittedName>
</protein>
<keyword evidence="1" id="KW-0812">Transmembrane</keyword>
<accession>A0ABV2KF07</accession>
<evidence type="ECO:0000313" key="2">
    <source>
        <dbReference type="EMBL" id="MET3659200.1"/>
    </source>
</evidence>
<gene>
    <name evidence="2" type="ORF">ABIC55_004320</name>
</gene>
<feature type="transmembrane region" description="Helical" evidence="1">
    <location>
        <begin position="75"/>
        <end position="92"/>
    </location>
</feature>
<feature type="transmembrane region" description="Helical" evidence="1">
    <location>
        <begin position="16"/>
        <end position="38"/>
    </location>
</feature>
<keyword evidence="1" id="KW-0472">Membrane</keyword>
<dbReference type="EMBL" id="JBEPME010000008">
    <property type="protein sequence ID" value="MET3659200.1"/>
    <property type="molecule type" value="Genomic_DNA"/>
</dbReference>
<organism evidence="2 3">
    <name type="scientific">Sporosarcina psychrophila</name>
    <name type="common">Bacillus psychrophilus</name>
    <dbReference type="NCBI Taxonomy" id="1476"/>
    <lineage>
        <taxon>Bacteria</taxon>
        <taxon>Bacillati</taxon>
        <taxon>Bacillota</taxon>
        <taxon>Bacilli</taxon>
        <taxon>Bacillales</taxon>
        <taxon>Caryophanaceae</taxon>
        <taxon>Sporosarcina</taxon>
    </lineage>
</organism>
<evidence type="ECO:0000313" key="3">
    <source>
        <dbReference type="Proteomes" id="UP001549104"/>
    </source>
</evidence>
<keyword evidence="3" id="KW-1185">Reference proteome</keyword>